<evidence type="ECO:0000259" key="1">
    <source>
        <dbReference type="Pfam" id="PF01551"/>
    </source>
</evidence>
<dbReference type="InterPro" id="IPR011055">
    <property type="entry name" value="Dup_hybrid_motif"/>
</dbReference>
<evidence type="ECO:0000313" key="4">
    <source>
        <dbReference type="Proteomes" id="UP000886597"/>
    </source>
</evidence>
<evidence type="ECO:0000313" key="5">
    <source>
        <dbReference type="Proteomes" id="UP000886607"/>
    </source>
</evidence>
<dbReference type="PANTHER" id="PTHR21666:SF270">
    <property type="entry name" value="MUREIN HYDROLASE ACTIVATOR ENVC"/>
    <property type="match status" value="1"/>
</dbReference>
<keyword evidence="5" id="KW-1185">Reference proteome</keyword>
<feature type="domain" description="M23ase beta-sheet core" evidence="1">
    <location>
        <begin position="3"/>
        <end position="68"/>
    </location>
</feature>
<dbReference type="EMBL" id="BKBQ01000019">
    <property type="protein sequence ID" value="GEQ54540.1"/>
    <property type="molecule type" value="Genomic_DNA"/>
</dbReference>
<reference evidence="3" key="1">
    <citation type="submission" date="2019-08" db="EMBL/GenBank/DDBJ databases">
        <authorList>
            <person name="Ishikawa M."/>
            <person name="Suzuki T."/>
            <person name="Matsutani M."/>
        </authorList>
    </citation>
    <scope>NUCLEOTIDE SEQUENCE</scope>
    <source>
        <strain evidence="3">7C1</strain>
        <strain evidence="2">8C4</strain>
    </source>
</reference>
<dbReference type="AlphaFoldDB" id="A0AAN4UBV0"/>
<gene>
    <name evidence="2" type="ORF">TK11N_14110</name>
    <name evidence="3" type="ORF">TK2N_13840</name>
</gene>
<protein>
    <recommendedName>
        <fullName evidence="1">M23ase beta-sheet core domain-containing protein</fullName>
    </recommendedName>
</protein>
<dbReference type="SUPFAM" id="SSF51261">
    <property type="entry name" value="Duplicated hybrid motif"/>
    <property type="match status" value="1"/>
</dbReference>
<dbReference type="InterPro" id="IPR016047">
    <property type="entry name" value="M23ase_b-sheet_dom"/>
</dbReference>
<dbReference type="Proteomes" id="UP000886597">
    <property type="component" value="Unassembled WGS sequence"/>
</dbReference>
<dbReference type="InterPro" id="IPR050570">
    <property type="entry name" value="Cell_wall_metabolism_enzyme"/>
</dbReference>
<evidence type="ECO:0000313" key="3">
    <source>
        <dbReference type="EMBL" id="GEQ54540.1"/>
    </source>
</evidence>
<sequence length="84" mass="9345">MIQSEYHPSWGNYVAIKHSDGLTTLYAHCSRNIAKVGQTVKQGQTIALLGSTGNSTGPHLHFEVNRSQNLEQKQLMNPLQVLKE</sequence>
<dbReference type="GO" id="GO:0004222">
    <property type="term" value="F:metalloendopeptidase activity"/>
    <property type="evidence" value="ECO:0007669"/>
    <property type="project" value="TreeGrafter"/>
</dbReference>
<accession>A0AAN4UBV0</accession>
<evidence type="ECO:0000313" key="2">
    <source>
        <dbReference type="EMBL" id="GEQ49559.1"/>
    </source>
</evidence>
<dbReference type="Pfam" id="PF01551">
    <property type="entry name" value="Peptidase_M23"/>
    <property type="match status" value="1"/>
</dbReference>
<dbReference type="Proteomes" id="UP000886607">
    <property type="component" value="Unassembled WGS sequence"/>
</dbReference>
<dbReference type="PANTHER" id="PTHR21666">
    <property type="entry name" value="PEPTIDASE-RELATED"/>
    <property type="match status" value="1"/>
</dbReference>
<dbReference type="CDD" id="cd12797">
    <property type="entry name" value="M23_peptidase"/>
    <property type="match status" value="1"/>
</dbReference>
<dbReference type="EMBL" id="BKBO01000020">
    <property type="protein sequence ID" value="GEQ49559.1"/>
    <property type="molecule type" value="Genomic_DNA"/>
</dbReference>
<name>A0AAN4UBV0_9ENTE</name>
<organism evidence="3 4">
    <name type="scientific">Tetragenococcus koreensis</name>
    <dbReference type="NCBI Taxonomy" id="290335"/>
    <lineage>
        <taxon>Bacteria</taxon>
        <taxon>Bacillati</taxon>
        <taxon>Bacillota</taxon>
        <taxon>Bacilli</taxon>
        <taxon>Lactobacillales</taxon>
        <taxon>Enterococcaceae</taxon>
        <taxon>Tetragenococcus</taxon>
    </lineage>
</organism>
<reference evidence="3" key="2">
    <citation type="journal article" date="2020" name="Int. Dairy J.">
        <title>Lactic acid bacterial diversity in Brie cheese focusing on salt concentration and pH of isolation medium and characterisation of halophilic and alkaliphilic lactic acid bacterial isolates.</title>
        <authorList>
            <person name="Unno R."/>
            <person name="Matsutani M."/>
            <person name="Suzuki T."/>
            <person name="Kodama K."/>
            <person name="Matsushita H."/>
            <person name="Yamasato K."/>
            <person name="Koizumi Y."/>
            <person name="Ishikawa M."/>
        </authorList>
    </citation>
    <scope>NUCLEOTIDE SEQUENCE</scope>
    <source>
        <strain evidence="3">7C1</strain>
        <strain evidence="2">8C4</strain>
    </source>
</reference>
<proteinExistence type="predicted"/>
<comment type="caution">
    <text evidence="3">The sequence shown here is derived from an EMBL/GenBank/DDBJ whole genome shotgun (WGS) entry which is preliminary data.</text>
</comment>
<dbReference type="Gene3D" id="2.70.70.10">
    <property type="entry name" value="Glucose Permease (Domain IIA)"/>
    <property type="match status" value="1"/>
</dbReference>